<dbReference type="PANTHER" id="PTHR12459:SF15">
    <property type="entry name" value="TRANSMEMBRANE PROTEIN 135"/>
    <property type="match status" value="1"/>
</dbReference>
<feature type="transmembrane region" description="Helical" evidence="6">
    <location>
        <begin position="67"/>
        <end position="89"/>
    </location>
</feature>
<reference evidence="9" key="1">
    <citation type="submission" date="2020-01" db="EMBL/GenBank/DDBJ databases">
        <title>Draft genome sequence of the Termite Coptotermes fromosanus.</title>
        <authorList>
            <person name="Itakura S."/>
            <person name="Yosikawa Y."/>
            <person name="Umezawa K."/>
        </authorList>
    </citation>
    <scope>NUCLEOTIDE SEQUENCE [LARGE SCALE GENOMIC DNA]</scope>
</reference>
<dbReference type="OrthoDB" id="291792at2759"/>
<dbReference type="Pfam" id="PF15982">
    <property type="entry name" value="TMEM135_C_rich"/>
    <property type="match status" value="1"/>
</dbReference>
<dbReference type="PANTHER" id="PTHR12459">
    <property type="entry name" value="TRANSMEMBRANE PROTEIN 135-RELATED"/>
    <property type="match status" value="1"/>
</dbReference>
<keyword evidence="5 6" id="KW-0472">Membrane</keyword>
<comment type="similarity">
    <text evidence="2">Belongs to the TMEM135 family.</text>
</comment>
<keyword evidence="9" id="KW-1185">Reference proteome</keyword>
<dbReference type="InterPro" id="IPR031926">
    <property type="entry name" value="TMEM135_N"/>
</dbReference>
<gene>
    <name evidence="8" type="ORF">Cfor_12887</name>
</gene>
<evidence type="ECO:0000259" key="7">
    <source>
        <dbReference type="Pfam" id="PF15982"/>
    </source>
</evidence>
<dbReference type="Proteomes" id="UP000502823">
    <property type="component" value="Unassembled WGS sequence"/>
</dbReference>
<evidence type="ECO:0000256" key="5">
    <source>
        <dbReference type="ARBA" id="ARBA00023136"/>
    </source>
</evidence>
<feature type="transmembrane region" description="Helical" evidence="6">
    <location>
        <begin position="95"/>
        <end position="119"/>
    </location>
</feature>
<dbReference type="FunCoup" id="A0A6L2PMQ5">
    <property type="interactions" value="999"/>
</dbReference>
<evidence type="ECO:0000256" key="6">
    <source>
        <dbReference type="SAM" id="Phobius"/>
    </source>
</evidence>
<dbReference type="InterPro" id="IPR026749">
    <property type="entry name" value="Tmem135"/>
</dbReference>
<protein>
    <recommendedName>
        <fullName evidence="7">Transmembrane protein 135 N-terminal domain-containing protein</fullName>
    </recommendedName>
</protein>
<dbReference type="EMBL" id="BLKM01000294">
    <property type="protein sequence ID" value="GFG31327.1"/>
    <property type="molecule type" value="Genomic_DNA"/>
</dbReference>
<dbReference type="GO" id="GO:0012505">
    <property type="term" value="C:endomembrane system"/>
    <property type="evidence" value="ECO:0007669"/>
    <property type="project" value="UniProtKB-SubCell"/>
</dbReference>
<evidence type="ECO:0000256" key="1">
    <source>
        <dbReference type="ARBA" id="ARBA00004127"/>
    </source>
</evidence>
<feature type="transmembrane region" description="Helical" evidence="6">
    <location>
        <begin position="289"/>
        <end position="315"/>
    </location>
</feature>
<evidence type="ECO:0000313" key="9">
    <source>
        <dbReference type="Proteomes" id="UP000502823"/>
    </source>
</evidence>
<name>A0A6L2PMQ5_COPFO</name>
<comment type="caution">
    <text evidence="8">The sequence shown here is derived from an EMBL/GenBank/DDBJ whole genome shotgun (WGS) entry which is preliminary data.</text>
</comment>
<accession>A0A6L2PMQ5</accession>
<keyword evidence="4 6" id="KW-1133">Transmembrane helix</keyword>
<sequence>MVSFSKFQTIPTSCAEFVHPWTESCSTAITGIGIHALQESFRIYVTVYMLASIMRGRVPSQKEIKQTLVGIIISSIFLGTNAFAFPLFACWLRKLFGHFNVLSVGFLPAFLASYVAILLERPSRRGLLALYVTNVATETLFRMAAWRGLVRPVPYGQVLIFSASIAALLYVYRGHQTKRDSVYSLLRFVVGPYEENGYVENRADLPSMADARELQSSGDGDKIKRPGGTSKGLIHIVPTACCRIYRRLLMAIQGLSRHTVCPHPFSCAYYTLQLMSCLLRRVFNRDSKFYAIPSGLLAGLAFGFFPDNTVALYVMWKSLQVIYSDSIQKGYVPQLPGGTILLYSFSTAILFHAGVLEPQNLRPSYWKFLHSLSGARIAVMDRKSLDAFGMDTSKALLEVLAKTNTYLVPYSEL</sequence>
<feature type="transmembrane region" description="Helical" evidence="6">
    <location>
        <begin position="152"/>
        <end position="172"/>
    </location>
</feature>
<proteinExistence type="inferred from homology"/>
<organism evidence="8 9">
    <name type="scientific">Coptotermes formosanus</name>
    <name type="common">Formosan subterranean termite</name>
    <dbReference type="NCBI Taxonomy" id="36987"/>
    <lineage>
        <taxon>Eukaryota</taxon>
        <taxon>Metazoa</taxon>
        <taxon>Ecdysozoa</taxon>
        <taxon>Arthropoda</taxon>
        <taxon>Hexapoda</taxon>
        <taxon>Insecta</taxon>
        <taxon>Pterygota</taxon>
        <taxon>Neoptera</taxon>
        <taxon>Polyneoptera</taxon>
        <taxon>Dictyoptera</taxon>
        <taxon>Blattodea</taxon>
        <taxon>Blattoidea</taxon>
        <taxon>Termitoidae</taxon>
        <taxon>Rhinotermitidae</taxon>
        <taxon>Coptotermes</taxon>
    </lineage>
</organism>
<feature type="domain" description="Transmembrane protein 135 N-terminal" evidence="7">
    <location>
        <begin position="11"/>
        <end position="144"/>
    </location>
</feature>
<evidence type="ECO:0000256" key="4">
    <source>
        <dbReference type="ARBA" id="ARBA00022989"/>
    </source>
</evidence>
<keyword evidence="3 6" id="KW-0812">Transmembrane</keyword>
<comment type="subcellular location">
    <subcellularLocation>
        <location evidence="1">Endomembrane system</location>
        <topology evidence="1">Multi-pass membrane protein</topology>
    </subcellularLocation>
</comment>
<dbReference type="InParanoid" id="A0A6L2PMQ5"/>
<evidence type="ECO:0000256" key="3">
    <source>
        <dbReference type="ARBA" id="ARBA00022692"/>
    </source>
</evidence>
<evidence type="ECO:0000313" key="8">
    <source>
        <dbReference type="EMBL" id="GFG31327.1"/>
    </source>
</evidence>
<dbReference type="AlphaFoldDB" id="A0A6L2PMQ5"/>
<evidence type="ECO:0000256" key="2">
    <source>
        <dbReference type="ARBA" id="ARBA00008924"/>
    </source>
</evidence>
<feature type="transmembrane region" description="Helical" evidence="6">
    <location>
        <begin position="335"/>
        <end position="356"/>
    </location>
</feature>